<keyword evidence="2" id="KW-1185">Reference proteome</keyword>
<sequence>MYGFKECSSCGALYNRGRCCSNYPVSSQPPEESIKECFVKHAQEMITTVQSAVKIVIQQHEQAVRKEKEEQAAFTPYWKFPIFDDDDDEYTIQYKKYIENSSNAITPDLS</sequence>
<accession>A0ABQ5A248</accession>
<gene>
    <name evidence="1" type="ORF">Tco_0802125</name>
</gene>
<evidence type="ECO:0000313" key="1">
    <source>
        <dbReference type="EMBL" id="GJS95157.1"/>
    </source>
</evidence>
<reference evidence="1" key="1">
    <citation type="journal article" date="2022" name="Int. J. Mol. Sci.">
        <title>Draft Genome of Tanacetum Coccineum: Genomic Comparison of Closely Related Tanacetum-Family Plants.</title>
        <authorList>
            <person name="Yamashiro T."/>
            <person name="Shiraishi A."/>
            <person name="Nakayama K."/>
            <person name="Satake H."/>
        </authorList>
    </citation>
    <scope>NUCLEOTIDE SEQUENCE</scope>
</reference>
<name>A0ABQ5A248_9ASTR</name>
<evidence type="ECO:0000313" key="2">
    <source>
        <dbReference type="Proteomes" id="UP001151760"/>
    </source>
</evidence>
<comment type="caution">
    <text evidence="1">The sequence shown here is derived from an EMBL/GenBank/DDBJ whole genome shotgun (WGS) entry which is preliminary data.</text>
</comment>
<reference evidence="1" key="2">
    <citation type="submission" date="2022-01" db="EMBL/GenBank/DDBJ databases">
        <authorList>
            <person name="Yamashiro T."/>
            <person name="Shiraishi A."/>
            <person name="Satake H."/>
            <person name="Nakayama K."/>
        </authorList>
    </citation>
    <scope>NUCLEOTIDE SEQUENCE</scope>
</reference>
<protein>
    <submittedName>
        <fullName evidence="1">Uncharacterized protein</fullName>
    </submittedName>
</protein>
<dbReference type="Proteomes" id="UP001151760">
    <property type="component" value="Unassembled WGS sequence"/>
</dbReference>
<organism evidence="1 2">
    <name type="scientific">Tanacetum coccineum</name>
    <dbReference type="NCBI Taxonomy" id="301880"/>
    <lineage>
        <taxon>Eukaryota</taxon>
        <taxon>Viridiplantae</taxon>
        <taxon>Streptophyta</taxon>
        <taxon>Embryophyta</taxon>
        <taxon>Tracheophyta</taxon>
        <taxon>Spermatophyta</taxon>
        <taxon>Magnoliopsida</taxon>
        <taxon>eudicotyledons</taxon>
        <taxon>Gunneridae</taxon>
        <taxon>Pentapetalae</taxon>
        <taxon>asterids</taxon>
        <taxon>campanulids</taxon>
        <taxon>Asterales</taxon>
        <taxon>Asteraceae</taxon>
        <taxon>Asteroideae</taxon>
        <taxon>Anthemideae</taxon>
        <taxon>Anthemidinae</taxon>
        <taxon>Tanacetum</taxon>
    </lineage>
</organism>
<dbReference type="EMBL" id="BQNB010011788">
    <property type="protein sequence ID" value="GJS95157.1"/>
    <property type="molecule type" value="Genomic_DNA"/>
</dbReference>
<proteinExistence type="predicted"/>